<keyword evidence="2" id="KW-1185">Reference proteome</keyword>
<gene>
    <name evidence="1" type="ORF">PoB_000508900</name>
</gene>
<dbReference type="EMBL" id="BLXT01000592">
    <property type="protein sequence ID" value="GFN78583.1"/>
    <property type="molecule type" value="Genomic_DNA"/>
</dbReference>
<dbReference type="AlphaFoldDB" id="A0AAV3Y6N0"/>
<accession>A0AAV3Y6N0</accession>
<sequence>MKKISSSERLQGLHNPVANCPPVCINISFTIVVLGFQFDKSLLKVLHFCRRFGTAPPAVVATVASAVVKLFFKWRDEQTEGGVPDLHRSIKRAVVHWKQNRHFKTKSNIKNINA</sequence>
<protein>
    <submittedName>
        <fullName evidence="1">Uncharacterized protein</fullName>
    </submittedName>
</protein>
<evidence type="ECO:0000313" key="1">
    <source>
        <dbReference type="EMBL" id="GFN78583.1"/>
    </source>
</evidence>
<dbReference type="Proteomes" id="UP000735302">
    <property type="component" value="Unassembled WGS sequence"/>
</dbReference>
<reference evidence="1 2" key="1">
    <citation type="journal article" date="2021" name="Elife">
        <title>Chloroplast acquisition without the gene transfer in kleptoplastic sea slugs, Plakobranchus ocellatus.</title>
        <authorList>
            <person name="Maeda T."/>
            <person name="Takahashi S."/>
            <person name="Yoshida T."/>
            <person name="Shimamura S."/>
            <person name="Takaki Y."/>
            <person name="Nagai Y."/>
            <person name="Toyoda A."/>
            <person name="Suzuki Y."/>
            <person name="Arimoto A."/>
            <person name="Ishii H."/>
            <person name="Satoh N."/>
            <person name="Nishiyama T."/>
            <person name="Hasebe M."/>
            <person name="Maruyama T."/>
            <person name="Minagawa J."/>
            <person name="Obokata J."/>
            <person name="Shigenobu S."/>
        </authorList>
    </citation>
    <scope>NUCLEOTIDE SEQUENCE [LARGE SCALE GENOMIC DNA]</scope>
</reference>
<evidence type="ECO:0000313" key="2">
    <source>
        <dbReference type="Proteomes" id="UP000735302"/>
    </source>
</evidence>
<comment type="caution">
    <text evidence="1">The sequence shown here is derived from an EMBL/GenBank/DDBJ whole genome shotgun (WGS) entry which is preliminary data.</text>
</comment>
<proteinExistence type="predicted"/>
<organism evidence="1 2">
    <name type="scientific">Plakobranchus ocellatus</name>
    <dbReference type="NCBI Taxonomy" id="259542"/>
    <lineage>
        <taxon>Eukaryota</taxon>
        <taxon>Metazoa</taxon>
        <taxon>Spiralia</taxon>
        <taxon>Lophotrochozoa</taxon>
        <taxon>Mollusca</taxon>
        <taxon>Gastropoda</taxon>
        <taxon>Heterobranchia</taxon>
        <taxon>Euthyneura</taxon>
        <taxon>Panpulmonata</taxon>
        <taxon>Sacoglossa</taxon>
        <taxon>Placobranchoidea</taxon>
        <taxon>Plakobranchidae</taxon>
        <taxon>Plakobranchus</taxon>
    </lineage>
</organism>
<name>A0AAV3Y6N0_9GAST</name>